<comment type="similarity">
    <text evidence="1">Belongs to the LysR transcriptional regulatory family.</text>
</comment>
<dbReference type="EMBL" id="SMZQ01000002">
    <property type="protein sequence ID" value="TDL40088.1"/>
    <property type="molecule type" value="Genomic_DNA"/>
</dbReference>
<dbReference type="FunFam" id="1.10.10.10:FF:000001">
    <property type="entry name" value="LysR family transcriptional regulator"/>
    <property type="match status" value="1"/>
</dbReference>
<dbReference type="OrthoDB" id="3636008at2"/>
<sequence>MVEVRQARYFIAVAEELNFSRAADRLNMSQPPLSQAILQLERQLGITLLNRSSRSVMLTDAGHVFLEQCRLLVRASERAREVAALATGGLTGTLRIGAVTSVFNEVLPGILQKFRASRPLVELHVQEIDSHHGRDALERRELDVAIVRQSVAGKRLRTVPLRRDHFVVVMQEGHRLEGGEGPVSLTEFRDESWVWLPRQISPDYHDELVAACRQAGFSPEAQHYANSINSQLAMVRCGLGVTLAPKSSVTQQPQGLVGRELRKRVDLVELSVMVRAGGHEPLVEHFIACSTPEDGAAVQDA</sequence>
<dbReference type="Pfam" id="PF03466">
    <property type="entry name" value="LysR_substrate"/>
    <property type="match status" value="1"/>
</dbReference>
<keyword evidence="2" id="KW-0805">Transcription regulation</keyword>
<dbReference type="GO" id="GO:0003700">
    <property type="term" value="F:DNA-binding transcription factor activity"/>
    <property type="evidence" value="ECO:0007669"/>
    <property type="project" value="InterPro"/>
</dbReference>
<dbReference type="InterPro" id="IPR005119">
    <property type="entry name" value="LysR_subst-bd"/>
</dbReference>
<dbReference type="Pfam" id="PF00126">
    <property type="entry name" value="HTH_1"/>
    <property type="match status" value="1"/>
</dbReference>
<dbReference type="Proteomes" id="UP000294621">
    <property type="component" value="Unassembled WGS sequence"/>
</dbReference>
<keyword evidence="4" id="KW-0804">Transcription</keyword>
<feature type="domain" description="HTH lysR-type" evidence="5">
    <location>
        <begin position="2"/>
        <end position="59"/>
    </location>
</feature>
<dbReference type="InterPro" id="IPR000847">
    <property type="entry name" value="LysR_HTH_N"/>
</dbReference>
<evidence type="ECO:0000256" key="4">
    <source>
        <dbReference type="ARBA" id="ARBA00023163"/>
    </source>
</evidence>
<dbReference type="PRINTS" id="PR00039">
    <property type="entry name" value="HTHLYSR"/>
</dbReference>
<organism evidence="6 7">
    <name type="scientific">Arthrobacter nitrophenolicus</name>
    <dbReference type="NCBI Taxonomy" id="683150"/>
    <lineage>
        <taxon>Bacteria</taxon>
        <taxon>Bacillati</taxon>
        <taxon>Actinomycetota</taxon>
        <taxon>Actinomycetes</taxon>
        <taxon>Micrococcales</taxon>
        <taxon>Micrococcaceae</taxon>
        <taxon>Arthrobacter</taxon>
    </lineage>
</organism>
<dbReference type="PROSITE" id="PS50931">
    <property type="entry name" value="HTH_LYSR"/>
    <property type="match status" value="1"/>
</dbReference>
<dbReference type="CDD" id="cd08414">
    <property type="entry name" value="PBP2_LTTR_aromatics_like"/>
    <property type="match status" value="1"/>
</dbReference>
<evidence type="ECO:0000256" key="2">
    <source>
        <dbReference type="ARBA" id="ARBA00023015"/>
    </source>
</evidence>
<dbReference type="GO" id="GO:0003677">
    <property type="term" value="F:DNA binding"/>
    <property type="evidence" value="ECO:0007669"/>
    <property type="project" value="UniProtKB-KW"/>
</dbReference>
<dbReference type="RefSeq" id="WP_133347413.1">
    <property type="nucleotide sequence ID" value="NZ_SMZQ01000002.1"/>
</dbReference>
<evidence type="ECO:0000313" key="6">
    <source>
        <dbReference type="EMBL" id="TDL40088.1"/>
    </source>
</evidence>
<dbReference type="SUPFAM" id="SSF46785">
    <property type="entry name" value="Winged helix' DNA-binding domain"/>
    <property type="match status" value="1"/>
</dbReference>
<accession>A0A4V3B2A4</accession>
<dbReference type="PANTHER" id="PTHR30346">
    <property type="entry name" value="TRANSCRIPTIONAL DUAL REGULATOR HCAR-RELATED"/>
    <property type="match status" value="1"/>
</dbReference>
<proteinExistence type="inferred from homology"/>
<reference evidence="6 7" key="1">
    <citation type="submission" date="2019-03" db="EMBL/GenBank/DDBJ databases">
        <title>Genome Sequencing and Assembly of Various Microbes Isolated from Partially Reclaimed Soil and Acid Mine Drainage (AMD) Site.</title>
        <authorList>
            <person name="Steinbock B."/>
            <person name="Bechtold R."/>
            <person name="Sevigny J.L."/>
            <person name="Thomas D."/>
            <person name="Cuthill L.R."/>
            <person name="Aveiro Johannsen E.J."/>
            <person name="Thomas K."/>
            <person name="Ghosh A."/>
        </authorList>
    </citation>
    <scope>NUCLEOTIDE SEQUENCE [LARGE SCALE GENOMIC DNA]</scope>
    <source>
        <strain evidence="6 7">S-A1</strain>
    </source>
</reference>
<evidence type="ECO:0000313" key="7">
    <source>
        <dbReference type="Proteomes" id="UP000294621"/>
    </source>
</evidence>
<gene>
    <name evidence="6" type="ORF">E2R57_04100</name>
</gene>
<evidence type="ECO:0000256" key="3">
    <source>
        <dbReference type="ARBA" id="ARBA00023125"/>
    </source>
</evidence>
<evidence type="ECO:0000259" key="5">
    <source>
        <dbReference type="PROSITE" id="PS50931"/>
    </source>
</evidence>
<dbReference type="Gene3D" id="3.40.190.10">
    <property type="entry name" value="Periplasmic binding protein-like II"/>
    <property type="match status" value="2"/>
</dbReference>
<dbReference type="InterPro" id="IPR036390">
    <property type="entry name" value="WH_DNA-bd_sf"/>
</dbReference>
<dbReference type="Gene3D" id="1.10.10.10">
    <property type="entry name" value="Winged helix-like DNA-binding domain superfamily/Winged helix DNA-binding domain"/>
    <property type="match status" value="1"/>
</dbReference>
<evidence type="ECO:0000256" key="1">
    <source>
        <dbReference type="ARBA" id="ARBA00009437"/>
    </source>
</evidence>
<dbReference type="GO" id="GO:0032993">
    <property type="term" value="C:protein-DNA complex"/>
    <property type="evidence" value="ECO:0007669"/>
    <property type="project" value="TreeGrafter"/>
</dbReference>
<dbReference type="SUPFAM" id="SSF53850">
    <property type="entry name" value="Periplasmic binding protein-like II"/>
    <property type="match status" value="1"/>
</dbReference>
<protein>
    <submittedName>
        <fullName evidence="6">LysR family transcriptional regulator</fullName>
    </submittedName>
</protein>
<dbReference type="AlphaFoldDB" id="A0A4V3B2A4"/>
<keyword evidence="3" id="KW-0238">DNA-binding</keyword>
<dbReference type="PANTHER" id="PTHR30346:SF0">
    <property type="entry name" value="HCA OPERON TRANSCRIPTIONAL ACTIVATOR HCAR"/>
    <property type="match status" value="1"/>
</dbReference>
<name>A0A4V3B2A4_9MICC</name>
<comment type="caution">
    <text evidence="6">The sequence shown here is derived from an EMBL/GenBank/DDBJ whole genome shotgun (WGS) entry which is preliminary data.</text>
</comment>
<dbReference type="InterPro" id="IPR036388">
    <property type="entry name" value="WH-like_DNA-bd_sf"/>
</dbReference>